<dbReference type="InterPro" id="IPR049577">
    <property type="entry name" value="GMPP_N"/>
</dbReference>
<proteinExistence type="inferred from homology"/>
<comment type="similarity">
    <text evidence="1">Belongs to the mannose-6-phosphate isomerase type 2 family.</text>
</comment>
<feature type="domain" description="MannoseP isomerase/GMP-like beta-helix" evidence="9">
    <location>
        <begin position="316"/>
        <end position="369"/>
    </location>
</feature>
<name>B3QTS1_CHLT3</name>
<dbReference type="Gene3D" id="3.90.550.10">
    <property type="entry name" value="Spore Coat Polysaccharide Biosynthesis Protein SpsA, Chain A"/>
    <property type="match status" value="1"/>
</dbReference>
<organism evidence="10 11">
    <name type="scientific">Chloroherpeton thalassium (strain ATCC 35110 / GB-78)</name>
    <dbReference type="NCBI Taxonomy" id="517418"/>
    <lineage>
        <taxon>Bacteria</taxon>
        <taxon>Pseudomonadati</taxon>
        <taxon>Chlorobiota</taxon>
        <taxon>Chlorobiia</taxon>
        <taxon>Chlorobiales</taxon>
        <taxon>Chloroherpetonaceae</taxon>
        <taxon>Chloroherpeton</taxon>
    </lineage>
</organism>
<sequence length="378" mass="42462">MTNSMQQHPESPEIFAVIMAGGVGSRLWPLSRKKHPKQFSDFLGDGTMILKTFQRLEGLVKPENILVVTNKQGELLVKESLPDILPENIIAEPIGKNTAPCIALATAYIRKRNPNSVAIILPADHLIQDTLRFQQTLRGAIDVATQKAALVTIGMKPNRPETGYGYIQSEEGDTALAKTIFDAYQVKAFKVKTFAEKPDVETAKGFLKSGDFLWNSGVFIWHIDSISREFERSMPELFKDLEAIYESIGTPEENETIERVYAWTHPISIDYGVMEKAETVYVMEGTFDWSDLGSWDEVLKLRLEAGSLENNADENLLLLDSQNTLVMKPTEKAIAIIGMEDVIVIDTDDALLICKRHRSQDVKQIVDTLKRKNIESYT</sequence>
<evidence type="ECO:0000256" key="2">
    <source>
        <dbReference type="ARBA" id="ARBA00012387"/>
    </source>
</evidence>
<keyword evidence="5" id="KW-0547">Nucleotide-binding</keyword>
<keyword evidence="4 10" id="KW-0548">Nucleotidyltransferase</keyword>
<evidence type="ECO:0000256" key="6">
    <source>
        <dbReference type="ARBA" id="ARBA00023134"/>
    </source>
</evidence>
<comment type="catalytic activity">
    <reaction evidence="7">
        <text>alpha-D-mannose 1-phosphate + GTP + H(+) = GDP-alpha-D-mannose + diphosphate</text>
        <dbReference type="Rhea" id="RHEA:15229"/>
        <dbReference type="ChEBI" id="CHEBI:15378"/>
        <dbReference type="ChEBI" id="CHEBI:33019"/>
        <dbReference type="ChEBI" id="CHEBI:37565"/>
        <dbReference type="ChEBI" id="CHEBI:57527"/>
        <dbReference type="ChEBI" id="CHEBI:58409"/>
        <dbReference type="EC" id="2.7.7.13"/>
    </reaction>
</comment>
<dbReference type="SUPFAM" id="SSF159283">
    <property type="entry name" value="Guanosine diphospho-D-mannose pyrophosphorylase/mannose-6-phosphate isomerase linker domain"/>
    <property type="match status" value="1"/>
</dbReference>
<keyword evidence="11" id="KW-1185">Reference proteome</keyword>
<dbReference type="PANTHER" id="PTHR46390">
    <property type="entry name" value="MANNOSE-1-PHOSPHATE GUANYLYLTRANSFERASE"/>
    <property type="match status" value="1"/>
</dbReference>
<dbReference type="InterPro" id="IPR051161">
    <property type="entry name" value="Mannose-6P_isomerase_type2"/>
</dbReference>
<dbReference type="Proteomes" id="UP000001208">
    <property type="component" value="Chromosome"/>
</dbReference>
<dbReference type="InterPro" id="IPR054566">
    <property type="entry name" value="ManC/GMP-like_b-helix"/>
</dbReference>
<evidence type="ECO:0000256" key="5">
    <source>
        <dbReference type="ARBA" id="ARBA00022741"/>
    </source>
</evidence>
<dbReference type="PANTHER" id="PTHR46390:SF1">
    <property type="entry name" value="MANNOSE-1-PHOSPHATE GUANYLYLTRANSFERASE"/>
    <property type="match status" value="1"/>
</dbReference>
<dbReference type="GO" id="GO:0005525">
    <property type="term" value="F:GTP binding"/>
    <property type="evidence" value="ECO:0007669"/>
    <property type="project" value="UniProtKB-KW"/>
</dbReference>
<dbReference type="FunFam" id="3.90.550.10:FF:000046">
    <property type="entry name" value="Mannose-1-phosphate guanylyltransferase (GDP)"/>
    <property type="match status" value="1"/>
</dbReference>
<dbReference type="SUPFAM" id="SSF53448">
    <property type="entry name" value="Nucleotide-diphospho-sugar transferases"/>
    <property type="match status" value="1"/>
</dbReference>
<gene>
    <name evidence="10" type="ordered locus">Ctha_1812</name>
</gene>
<dbReference type="HOGENOM" id="CLU_035527_0_1_10"/>
<evidence type="ECO:0000256" key="4">
    <source>
        <dbReference type="ARBA" id="ARBA00022695"/>
    </source>
</evidence>
<dbReference type="InterPro" id="IPR005835">
    <property type="entry name" value="NTP_transferase_dom"/>
</dbReference>
<keyword evidence="3 10" id="KW-0808">Transferase</keyword>
<dbReference type="EMBL" id="CP001100">
    <property type="protein sequence ID" value="ACF14269.1"/>
    <property type="molecule type" value="Genomic_DNA"/>
</dbReference>
<feature type="domain" description="Nucleotidyl transferase" evidence="8">
    <location>
        <begin position="16"/>
        <end position="301"/>
    </location>
</feature>
<evidence type="ECO:0000256" key="3">
    <source>
        <dbReference type="ARBA" id="ARBA00022679"/>
    </source>
</evidence>
<dbReference type="STRING" id="517418.Ctha_1812"/>
<dbReference type="GO" id="GO:0009298">
    <property type="term" value="P:GDP-mannose biosynthetic process"/>
    <property type="evidence" value="ECO:0007669"/>
    <property type="project" value="TreeGrafter"/>
</dbReference>
<dbReference type="EC" id="2.7.7.13" evidence="2"/>
<evidence type="ECO:0000256" key="1">
    <source>
        <dbReference type="ARBA" id="ARBA00006115"/>
    </source>
</evidence>
<dbReference type="Pfam" id="PF22640">
    <property type="entry name" value="ManC_GMP_beta-helix"/>
    <property type="match status" value="1"/>
</dbReference>
<protein>
    <recommendedName>
        <fullName evidence="2">mannose-1-phosphate guanylyltransferase</fullName>
        <ecNumber evidence="2">2.7.7.13</ecNumber>
    </recommendedName>
</protein>
<evidence type="ECO:0000313" key="10">
    <source>
        <dbReference type="EMBL" id="ACF14269.1"/>
    </source>
</evidence>
<dbReference type="InterPro" id="IPR029044">
    <property type="entry name" value="Nucleotide-diphossugar_trans"/>
</dbReference>
<dbReference type="AlphaFoldDB" id="B3QTS1"/>
<dbReference type="CDD" id="cd02509">
    <property type="entry name" value="GDP-M1P_Guanylyltransferase"/>
    <property type="match status" value="1"/>
</dbReference>
<keyword evidence="6" id="KW-0342">GTP-binding</keyword>
<dbReference type="eggNOG" id="COG0836">
    <property type="taxonomic scope" value="Bacteria"/>
</dbReference>
<evidence type="ECO:0000256" key="7">
    <source>
        <dbReference type="ARBA" id="ARBA00047343"/>
    </source>
</evidence>
<evidence type="ECO:0000259" key="9">
    <source>
        <dbReference type="Pfam" id="PF22640"/>
    </source>
</evidence>
<reference evidence="10 11" key="1">
    <citation type="submission" date="2008-06" db="EMBL/GenBank/DDBJ databases">
        <title>Complete sequence of Chloroherpeton thalassium ATCC 35110.</title>
        <authorList>
            <consortium name="US DOE Joint Genome Institute"/>
            <person name="Lucas S."/>
            <person name="Copeland A."/>
            <person name="Lapidus A."/>
            <person name="Glavina del Rio T."/>
            <person name="Dalin E."/>
            <person name="Tice H."/>
            <person name="Bruce D."/>
            <person name="Goodwin L."/>
            <person name="Pitluck S."/>
            <person name="Schmutz J."/>
            <person name="Larimer F."/>
            <person name="Land M."/>
            <person name="Hauser L."/>
            <person name="Kyrpides N."/>
            <person name="Mikhailova N."/>
            <person name="Liu Z."/>
            <person name="Li T."/>
            <person name="Zhao F."/>
            <person name="Overmann J."/>
            <person name="Bryant D.A."/>
            <person name="Richardson P."/>
        </authorList>
    </citation>
    <scope>NUCLEOTIDE SEQUENCE [LARGE SCALE GENOMIC DNA]</scope>
    <source>
        <strain evidence="11">ATCC 35110 / GB-78</strain>
    </source>
</reference>
<dbReference type="GO" id="GO:0004475">
    <property type="term" value="F:mannose-1-phosphate guanylyltransferase (GTP) activity"/>
    <property type="evidence" value="ECO:0007669"/>
    <property type="project" value="UniProtKB-EC"/>
</dbReference>
<dbReference type="KEGG" id="cts:Ctha_1812"/>
<dbReference type="RefSeq" id="WP_012500353.1">
    <property type="nucleotide sequence ID" value="NC_011026.1"/>
</dbReference>
<evidence type="ECO:0000259" key="8">
    <source>
        <dbReference type="Pfam" id="PF00483"/>
    </source>
</evidence>
<accession>B3QTS1</accession>
<dbReference type="Pfam" id="PF00483">
    <property type="entry name" value="NTP_transferase"/>
    <property type="match status" value="1"/>
</dbReference>
<evidence type="ECO:0000313" key="11">
    <source>
        <dbReference type="Proteomes" id="UP000001208"/>
    </source>
</evidence>